<reference evidence="3" key="1">
    <citation type="submission" date="2020-04" db="EMBL/GenBank/DDBJ databases">
        <title>Draft genome resource of the tomato pathogen Pseudocercospora fuligena.</title>
        <authorList>
            <person name="Zaccaron A."/>
        </authorList>
    </citation>
    <scope>NUCLEOTIDE SEQUENCE</scope>
    <source>
        <strain evidence="3">PF001</strain>
    </source>
</reference>
<feature type="compositionally biased region" description="Polar residues" evidence="1">
    <location>
        <begin position="1"/>
        <end position="19"/>
    </location>
</feature>
<name>A0A8H6VMK2_9PEZI</name>
<dbReference type="OrthoDB" id="10621843at2759"/>
<keyword evidence="2" id="KW-1133">Transmembrane helix</keyword>
<feature type="region of interest" description="Disordered" evidence="1">
    <location>
        <begin position="1"/>
        <end position="95"/>
    </location>
</feature>
<feature type="region of interest" description="Disordered" evidence="1">
    <location>
        <begin position="319"/>
        <end position="344"/>
    </location>
</feature>
<feature type="compositionally biased region" description="Basic and acidic residues" evidence="1">
    <location>
        <begin position="57"/>
        <end position="66"/>
    </location>
</feature>
<keyword evidence="4" id="KW-1185">Reference proteome</keyword>
<proteinExistence type="predicted"/>
<keyword evidence="2" id="KW-0812">Transmembrane</keyword>
<keyword evidence="2" id="KW-0472">Membrane</keyword>
<comment type="caution">
    <text evidence="3">The sequence shown here is derived from an EMBL/GenBank/DDBJ whole genome shotgun (WGS) entry which is preliminary data.</text>
</comment>
<dbReference type="Proteomes" id="UP000660729">
    <property type="component" value="Unassembled WGS sequence"/>
</dbReference>
<feature type="compositionally biased region" description="Acidic residues" evidence="1">
    <location>
        <begin position="322"/>
        <end position="331"/>
    </location>
</feature>
<sequence>MSSSRNRSQKTKATTNKSAQAAVEKDARHHPNRTTTSGPNQEHGNRLDNVKMVENGEQQRNEDSAHPAEAVPQKVSDENPVDDLATLHPAPRFYGPLATSNTRMSGLEWIRTTYPDSVEDYTAYDRPVPSASNRDTDLMSEISMITNRSAQSTRYNTKSQRKRISTLRRYQISRWLQGRELFTTRKITLIEILDFVLERYEDNIAGFIRRHPVLVVNIMRTILVAGYGTLFGIQIAHIMASILGRVYQFLQGGAISRVVGYVLGRLLRAVRVGLPEARLAQAVIQEEVQPDHDEPEMPAVPPMPSMPPILHLGGIHRTPEASDQDNEETVEAPDHPRFDFEPTNYTKHPHSRFIELFRPVDIGDREAFGLFRNVRHSLEQLGTVRQVPAAVGAKFEIIPLLVQQKFAEPFANIDGNIMLTRDAWDVPIRGVELLSLSIYEAQTQDLPQVDRYRPVNLPYLGSGESISAFECEMEGVEYHGAPPAQHTNNAAGPSALNFAQNGHAHVGSNAQTHRIMPTGSKVLKRKHE</sequence>
<gene>
    <name evidence="3" type="ORF">HII31_02839</name>
</gene>
<feature type="compositionally biased region" description="Polar residues" evidence="1">
    <location>
        <begin position="33"/>
        <end position="42"/>
    </location>
</feature>
<organism evidence="3 4">
    <name type="scientific">Pseudocercospora fuligena</name>
    <dbReference type="NCBI Taxonomy" id="685502"/>
    <lineage>
        <taxon>Eukaryota</taxon>
        <taxon>Fungi</taxon>
        <taxon>Dikarya</taxon>
        <taxon>Ascomycota</taxon>
        <taxon>Pezizomycotina</taxon>
        <taxon>Dothideomycetes</taxon>
        <taxon>Dothideomycetidae</taxon>
        <taxon>Mycosphaerellales</taxon>
        <taxon>Mycosphaerellaceae</taxon>
        <taxon>Pseudocercospora</taxon>
    </lineage>
</organism>
<dbReference type="AlphaFoldDB" id="A0A8H6VMK2"/>
<accession>A0A8H6VMK2</accession>
<evidence type="ECO:0000256" key="2">
    <source>
        <dbReference type="SAM" id="Phobius"/>
    </source>
</evidence>
<evidence type="ECO:0000313" key="4">
    <source>
        <dbReference type="Proteomes" id="UP000660729"/>
    </source>
</evidence>
<feature type="transmembrane region" description="Helical" evidence="2">
    <location>
        <begin position="218"/>
        <end position="240"/>
    </location>
</feature>
<protein>
    <submittedName>
        <fullName evidence="3">Uncharacterized protein</fullName>
    </submittedName>
</protein>
<evidence type="ECO:0000256" key="1">
    <source>
        <dbReference type="SAM" id="MobiDB-lite"/>
    </source>
</evidence>
<evidence type="ECO:0000313" key="3">
    <source>
        <dbReference type="EMBL" id="KAF7195822.1"/>
    </source>
</evidence>
<dbReference type="EMBL" id="JABCIY010000036">
    <property type="protein sequence ID" value="KAF7195822.1"/>
    <property type="molecule type" value="Genomic_DNA"/>
</dbReference>